<dbReference type="Proteomes" id="UP000185596">
    <property type="component" value="Unassembled WGS sequence"/>
</dbReference>
<dbReference type="Gene3D" id="3.60.40.10">
    <property type="entry name" value="PPM-type phosphatase domain"/>
    <property type="match status" value="1"/>
</dbReference>
<feature type="compositionally biased region" description="Basic and acidic residues" evidence="1">
    <location>
        <begin position="242"/>
        <end position="263"/>
    </location>
</feature>
<evidence type="ECO:0008006" key="4">
    <source>
        <dbReference type="Google" id="ProtNLM"/>
    </source>
</evidence>
<reference evidence="2 3" key="1">
    <citation type="submission" date="2016-12" db="EMBL/GenBank/DDBJ databases">
        <title>The draft genome sequence of Actinophytocola sp. 11-183.</title>
        <authorList>
            <person name="Wang W."/>
            <person name="Yuan L."/>
        </authorList>
    </citation>
    <scope>NUCLEOTIDE SEQUENCE [LARGE SCALE GENOMIC DNA]</scope>
    <source>
        <strain evidence="2 3">11-183</strain>
    </source>
</reference>
<dbReference type="OrthoDB" id="3190646at2"/>
<dbReference type="RefSeq" id="WP_075127267.1">
    <property type="nucleotide sequence ID" value="NZ_MSIE01000037.1"/>
</dbReference>
<evidence type="ECO:0000313" key="2">
    <source>
        <dbReference type="EMBL" id="OLF15734.1"/>
    </source>
</evidence>
<comment type="caution">
    <text evidence="2">The sequence shown here is derived from an EMBL/GenBank/DDBJ whole genome shotgun (WGS) entry which is preliminary data.</text>
</comment>
<dbReference type="SUPFAM" id="SSF81606">
    <property type="entry name" value="PP2C-like"/>
    <property type="match status" value="1"/>
</dbReference>
<dbReference type="InterPro" id="IPR036457">
    <property type="entry name" value="PPM-type-like_dom_sf"/>
</dbReference>
<dbReference type="AlphaFoldDB" id="A0A1Q8CN14"/>
<sequence length="275" mass="28836">MKIDIAEQPGVGLDGQPRPSEDVVVPLPNAVVLLDGATSTRPGRGGGWYARVLAGHLVARLTGYPTMDLADLLAAAIHAVAREHDLVPGDSPSSTVALVRWSAETVEGLVLADSPVVAVTGGGTTLLADHRLAALPRRGGGYRGRLRAGAGYGEEHVAALRAAAAQVGELRNTEGGFWVAEADPDAAYQAVRASWPRAATSLVLLASDGVSCGVDDYGLFDWPAVVELVRTRGPQAVLDEVRAAEESDRDGRRWPRPKVHDDQALAVVDLTPDQG</sequence>
<evidence type="ECO:0000313" key="3">
    <source>
        <dbReference type="Proteomes" id="UP000185596"/>
    </source>
</evidence>
<evidence type="ECO:0000256" key="1">
    <source>
        <dbReference type="SAM" id="MobiDB-lite"/>
    </source>
</evidence>
<name>A0A1Q8CN14_9PSEU</name>
<feature type="region of interest" description="Disordered" evidence="1">
    <location>
        <begin position="1"/>
        <end position="20"/>
    </location>
</feature>
<proteinExistence type="predicted"/>
<feature type="region of interest" description="Disordered" evidence="1">
    <location>
        <begin position="242"/>
        <end position="275"/>
    </location>
</feature>
<dbReference type="EMBL" id="MSIE01000037">
    <property type="protein sequence ID" value="OLF15734.1"/>
    <property type="molecule type" value="Genomic_DNA"/>
</dbReference>
<protein>
    <recommendedName>
        <fullName evidence="4">PPM-type phosphatase domain-containing protein</fullName>
    </recommendedName>
</protein>
<accession>A0A1Q8CN14</accession>
<organism evidence="2 3">
    <name type="scientific">Actinophytocola xanthii</name>
    <dbReference type="NCBI Taxonomy" id="1912961"/>
    <lineage>
        <taxon>Bacteria</taxon>
        <taxon>Bacillati</taxon>
        <taxon>Actinomycetota</taxon>
        <taxon>Actinomycetes</taxon>
        <taxon>Pseudonocardiales</taxon>
        <taxon>Pseudonocardiaceae</taxon>
    </lineage>
</organism>
<keyword evidence="3" id="KW-1185">Reference proteome</keyword>
<dbReference type="STRING" id="1912961.BU204_20205"/>
<gene>
    <name evidence="2" type="ORF">BU204_20205</name>
</gene>